<evidence type="ECO:0000256" key="1">
    <source>
        <dbReference type="SAM" id="MobiDB-lite"/>
    </source>
</evidence>
<feature type="region of interest" description="Disordered" evidence="1">
    <location>
        <begin position="1"/>
        <end position="20"/>
    </location>
</feature>
<proteinExistence type="predicted"/>
<dbReference type="EMBL" id="HBUF01385384">
    <property type="protein sequence ID" value="CAG6731974.1"/>
    <property type="molecule type" value="Transcribed_RNA"/>
</dbReference>
<dbReference type="AlphaFoldDB" id="A0A8D8YN82"/>
<evidence type="ECO:0000313" key="2">
    <source>
        <dbReference type="EMBL" id="CAG6731974.1"/>
    </source>
</evidence>
<protein>
    <submittedName>
        <fullName evidence="2">Uncharacterized protein</fullName>
    </submittedName>
</protein>
<name>A0A8D8YN82_9HEMI</name>
<sequence length="103" mass="11767">MYHSPHHLHTRNGTRDGQTVARGPSQLVQDLHHHVHCDSHPRVRIHADSATEAVLKLCRRPVHVCVRYLYAVYQPVQIQPLHRVPGTSRHCRLVPQVSVQLSS</sequence>
<feature type="compositionally biased region" description="Basic residues" evidence="1">
    <location>
        <begin position="1"/>
        <end position="12"/>
    </location>
</feature>
<reference evidence="2" key="1">
    <citation type="submission" date="2021-05" db="EMBL/GenBank/DDBJ databases">
        <authorList>
            <person name="Alioto T."/>
            <person name="Alioto T."/>
            <person name="Gomez Garrido J."/>
        </authorList>
    </citation>
    <scope>NUCLEOTIDE SEQUENCE</scope>
</reference>
<dbReference type="EMBL" id="HBUF01385383">
    <property type="protein sequence ID" value="CAG6731971.1"/>
    <property type="molecule type" value="Transcribed_RNA"/>
</dbReference>
<accession>A0A8D8YN82</accession>
<organism evidence="2">
    <name type="scientific">Cacopsylla melanoneura</name>
    <dbReference type="NCBI Taxonomy" id="428564"/>
    <lineage>
        <taxon>Eukaryota</taxon>
        <taxon>Metazoa</taxon>
        <taxon>Ecdysozoa</taxon>
        <taxon>Arthropoda</taxon>
        <taxon>Hexapoda</taxon>
        <taxon>Insecta</taxon>
        <taxon>Pterygota</taxon>
        <taxon>Neoptera</taxon>
        <taxon>Paraneoptera</taxon>
        <taxon>Hemiptera</taxon>
        <taxon>Sternorrhyncha</taxon>
        <taxon>Psylloidea</taxon>
        <taxon>Psyllidae</taxon>
        <taxon>Psyllinae</taxon>
        <taxon>Cacopsylla</taxon>
    </lineage>
</organism>